<dbReference type="SUPFAM" id="SSF52833">
    <property type="entry name" value="Thioredoxin-like"/>
    <property type="match status" value="1"/>
</dbReference>
<keyword evidence="7" id="KW-0472">Membrane</keyword>
<keyword evidence="7" id="KW-1133">Transmembrane helix</keyword>
<feature type="region of interest" description="Disordered" evidence="6">
    <location>
        <begin position="1"/>
        <end position="31"/>
    </location>
</feature>
<dbReference type="EMBL" id="CP020569">
    <property type="protein sequence ID" value="ARF54847.1"/>
    <property type="molecule type" value="Genomic_DNA"/>
</dbReference>
<evidence type="ECO:0000256" key="4">
    <source>
        <dbReference type="ARBA" id="ARBA00023157"/>
    </source>
</evidence>
<feature type="compositionally biased region" description="Basic and acidic residues" evidence="6">
    <location>
        <begin position="1"/>
        <end position="26"/>
    </location>
</feature>
<evidence type="ECO:0000256" key="1">
    <source>
        <dbReference type="ARBA" id="ARBA00005791"/>
    </source>
</evidence>
<keyword evidence="4" id="KW-1015">Disulfide bond</keyword>
<dbReference type="RefSeq" id="WP_083104618.1">
    <property type="nucleotide sequence ID" value="NZ_CP020569.1"/>
</dbReference>
<dbReference type="Pfam" id="PF13462">
    <property type="entry name" value="Thioredoxin_4"/>
    <property type="match status" value="1"/>
</dbReference>
<dbReference type="GO" id="GO:0016491">
    <property type="term" value="F:oxidoreductase activity"/>
    <property type="evidence" value="ECO:0007669"/>
    <property type="project" value="UniProtKB-KW"/>
</dbReference>
<name>A0A1V0TPI2_9ACTN</name>
<gene>
    <name evidence="9" type="ORF">B1H19_12065</name>
</gene>
<keyword evidence="10" id="KW-1185">Reference proteome</keyword>
<dbReference type="OrthoDB" id="4135024at2"/>
<evidence type="ECO:0000313" key="9">
    <source>
        <dbReference type="EMBL" id="ARF54847.1"/>
    </source>
</evidence>
<organism evidence="9 10">
    <name type="scientific">Streptomyces gilvosporeus</name>
    <dbReference type="NCBI Taxonomy" id="553510"/>
    <lineage>
        <taxon>Bacteria</taxon>
        <taxon>Bacillati</taxon>
        <taxon>Actinomycetota</taxon>
        <taxon>Actinomycetes</taxon>
        <taxon>Kitasatosporales</taxon>
        <taxon>Streptomycetaceae</taxon>
        <taxon>Streptomyces</taxon>
    </lineage>
</organism>
<reference evidence="9 10" key="1">
    <citation type="submission" date="2017-04" db="EMBL/GenBank/DDBJ databases">
        <title>Complete Genome Sequence of Streptomyces gilvosporeus F607, a Capable Producer of Natamycin.</title>
        <authorList>
            <person name="Zong G."/>
            <person name="Zhong C."/>
            <person name="Fu J."/>
            <person name="Qin R."/>
            <person name="Cao G."/>
        </authorList>
    </citation>
    <scope>NUCLEOTIDE SEQUENCE [LARGE SCALE GENOMIC DNA]</scope>
    <source>
        <strain evidence="9 10">F607</strain>
    </source>
</reference>
<dbReference type="PANTHER" id="PTHR13887">
    <property type="entry name" value="GLUTATHIONE S-TRANSFERASE KAPPA"/>
    <property type="match status" value="1"/>
</dbReference>
<evidence type="ECO:0000256" key="3">
    <source>
        <dbReference type="ARBA" id="ARBA00023002"/>
    </source>
</evidence>
<dbReference type="Gene3D" id="3.40.30.10">
    <property type="entry name" value="Glutaredoxin"/>
    <property type="match status" value="1"/>
</dbReference>
<dbReference type="CDD" id="cd02972">
    <property type="entry name" value="DsbA_family"/>
    <property type="match status" value="1"/>
</dbReference>
<dbReference type="KEGG" id="sgv:B1H19_12065"/>
<protein>
    <recommendedName>
        <fullName evidence="8">Thioredoxin-like fold domain-containing protein</fullName>
    </recommendedName>
</protein>
<feature type="compositionally biased region" description="Low complexity" evidence="6">
    <location>
        <begin position="291"/>
        <end position="309"/>
    </location>
</feature>
<evidence type="ECO:0000256" key="7">
    <source>
        <dbReference type="SAM" id="Phobius"/>
    </source>
</evidence>
<feature type="domain" description="Thioredoxin-like fold" evidence="8">
    <location>
        <begin position="81"/>
        <end position="239"/>
    </location>
</feature>
<evidence type="ECO:0000256" key="2">
    <source>
        <dbReference type="ARBA" id="ARBA00022729"/>
    </source>
</evidence>
<dbReference type="Proteomes" id="UP000192726">
    <property type="component" value="Chromosome"/>
</dbReference>
<dbReference type="InterPro" id="IPR012336">
    <property type="entry name" value="Thioredoxin-like_fold"/>
</dbReference>
<dbReference type="PANTHER" id="PTHR13887:SF14">
    <property type="entry name" value="DISULFIDE BOND FORMATION PROTEIN D"/>
    <property type="match status" value="1"/>
</dbReference>
<keyword evidence="3" id="KW-0560">Oxidoreductase</keyword>
<feature type="region of interest" description="Disordered" evidence="6">
    <location>
        <begin position="59"/>
        <end position="84"/>
    </location>
</feature>
<keyword evidence="5" id="KW-0676">Redox-active center</keyword>
<evidence type="ECO:0000259" key="8">
    <source>
        <dbReference type="Pfam" id="PF13462"/>
    </source>
</evidence>
<feature type="region of interest" description="Disordered" evidence="6">
    <location>
        <begin position="257"/>
        <end position="324"/>
    </location>
</feature>
<keyword evidence="2" id="KW-0732">Signal</keyword>
<proteinExistence type="inferred from homology"/>
<dbReference type="AlphaFoldDB" id="A0A1V0TPI2"/>
<keyword evidence="7" id="KW-0812">Transmembrane</keyword>
<evidence type="ECO:0000256" key="6">
    <source>
        <dbReference type="SAM" id="MobiDB-lite"/>
    </source>
</evidence>
<evidence type="ECO:0000313" key="10">
    <source>
        <dbReference type="Proteomes" id="UP000192726"/>
    </source>
</evidence>
<dbReference type="InterPro" id="IPR036249">
    <property type="entry name" value="Thioredoxin-like_sf"/>
</dbReference>
<dbReference type="STRING" id="553510.B1H19_12065"/>
<feature type="transmembrane region" description="Helical" evidence="7">
    <location>
        <begin position="34"/>
        <end position="54"/>
    </location>
</feature>
<evidence type="ECO:0000256" key="5">
    <source>
        <dbReference type="ARBA" id="ARBA00023284"/>
    </source>
</evidence>
<comment type="similarity">
    <text evidence="1">Belongs to the thioredoxin family. DsbA subfamily.</text>
</comment>
<accession>A0A1V0TPI2</accession>
<sequence length="324" mass="34241">MNQKNHDAKRSARDRLQAQRAKEQARARRSRQTIVAGSLVAALAAAGGIGIWAATVGGGNSSTDNKSARPHLASGGEKPSVPVGAPNAPVKLTVWEDFRCPACRQFETGFRPVIHELEDSGRLRTEYHLATIIDGNTGGRGSHTAANAALCAQDAGRFRAFHDMLYSQQPPEEQDRFADKKYLLQLAVKIKGLPSSAFTKCVNDGRYDGFVEKSSTAFSGSGYQGTPTVLLGGKDLSKEKGGKFSPADFKKMVLEASKGKPLGTPQTPQAPKPARSPKSAQSPKSAHEPKSSPGHGAAHSPGAAQGHPAQQPRGDRRPGPGVPS</sequence>